<sequence>MANRWLISRLTVAGLVSARKRPDHAILRHYEAGQGGEGDEAAGTVDASGRCWAALCSTRSGSRPFVPPGHHSGAEFPLCILF</sequence>
<gene>
    <name evidence="1" type="ORF">GbCGDNIH3_7110</name>
</gene>
<dbReference type="AlphaFoldDB" id="A0AAN0RDW9"/>
<name>A0AAN0RDW9_9PROT</name>
<dbReference type="KEGG" id="gbc:GbCGDNIH3_7110"/>
<proteinExistence type="predicted"/>
<dbReference type="EMBL" id="CP003181">
    <property type="protein sequence ID" value="AHJ63038.1"/>
    <property type="molecule type" value="Genomic_DNA"/>
</dbReference>
<reference evidence="2" key="1">
    <citation type="submission" date="2012-06" db="EMBL/GenBank/DDBJ databases">
        <title>Genome analysis of multiple Granulibacter bethesdensis isolates demonstrates substantial genome diversity.</title>
        <authorList>
            <person name="Greenberg D.E."/>
            <person name="Porcella S.F."/>
            <person name="Zarember K."/>
            <person name="Zelazny A.M."/>
            <person name="Bruno D."/>
            <person name="Martens C."/>
            <person name="Barbian K.D."/>
            <person name="Jaske E."/>
            <person name="Holland S.M."/>
        </authorList>
    </citation>
    <scope>NUCLEOTIDE SEQUENCE [LARGE SCALE GENOMIC DNA]</scope>
    <source>
        <strain evidence="2">CGDNIH3</strain>
    </source>
</reference>
<accession>A0AAN0RDW9</accession>
<protein>
    <submittedName>
        <fullName evidence="1">Mechanosensitive ion channel</fullName>
    </submittedName>
</protein>
<dbReference type="Proteomes" id="UP000019438">
    <property type="component" value="Chromosome"/>
</dbReference>
<organism evidence="1 2">
    <name type="scientific">Granulibacter bethesdensis</name>
    <dbReference type="NCBI Taxonomy" id="364410"/>
    <lineage>
        <taxon>Bacteria</taxon>
        <taxon>Pseudomonadati</taxon>
        <taxon>Pseudomonadota</taxon>
        <taxon>Alphaproteobacteria</taxon>
        <taxon>Acetobacterales</taxon>
        <taxon>Acetobacteraceae</taxon>
        <taxon>Granulibacter</taxon>
    </lineage>
</organism>
<evidence type="ECO:0000313" key="2">
    <source>
        <dbReference type="Proteomes" id="UP000019438"/>
    </source>
</evidence>
<evidence type="ECO:0000313" key="1">
    <source>
        <dbReference type="EMBL" id="AHJ63038.1"/>
    </source>
</evidence>